<dbReference type="HOGENOM" id="CLU_2630185_0_0_11"/>
<proteinExistence type="predicted"/>
<dbReference type="AlphaFoldDB" id="F2UY99"/>
<gene>
    <name evidence="1" type="ORF">HMPREF0059_01054</name>
</gene>
<evidence type="ECO:0000313" key="1">
    <source>
        <dbReference type="EMBL" id="EGE38200.2"/>
    </source>
</evidence>
<evidence type="ECO:0000313" key="2">
    <source>
        <dbReference type="Proteomes" id="UP000004668"/>
    </source>
</evidence>
<reference evidence="1 2" key="2">
    <citation type="submission" date="2011-10" db="EMBL/GenBank/DDBJ databases">
        <title>The Genome Sequence of Actinomyces viscosus C505.</title>
        <authorList>
            <consortium name="The Broad Institute Genome Sequencing Platform"/>
            <consortium name="The Broad Institute Genome Sequencing Center for Infectious Disease"/>
            <person name="Earl A."/>
            <person name="Ward D."/>
            <person name="Feldgarden M."/>
            <person name="Gevers D."/>
            <person name="Sibley C.D."/>
            <person name="Field T.R."/>
            <person name="Grinwis M."/>
            <person name="Eshaghurshan C.S."/>
            <person name="Surette M.G."/>
            <person name="Young S.K."/>
            <person name="Zeng Q."/>
            <person name="Gargeya S."/>
            <person name="Fitzgerald M."/>
            <person name="Haas B."/>
            <person name="Abouelleil A."/>
            <person name="Alvarado L."/>
            <person name="Arachchi H.M."/>
            <person name="Berlin A."/>
            <person name="Brown A."/>
            <person name="Chapman S.B."/>
            <person name="Chen Z."/>
            <person name="Dunbar C."/>
            <person name="Freedman E."/>
            <person name="Gearin G."/>
            <person name="Goldberg J."/>
            <person name="Griggs A."/>
            <person name="Gujja S."/>
            <person name="Heiman D."/>
            <person name="Howarth C."/>
            <person name="Larson L."/>
            <person name="Lui A."/>
            <person name="MacDonald P.J.P."/>
            <person name="Montmayeur A."/>
            <person name="Murphy C."/>
            <person name="Neiman D."/>
            <person name="Pearson M."/>
            <person name="Priest M."/>
            <person name="Roberts A."/>
            <person name="Saif S."/>
            <person name="Shea T."/>
            <person name="Shenoy N."/>
            <person name="Sisk P."/>
            <person name="Stolte C."/>
            <person name="Sykes S."/>
            <person name="Wortman J."/>
            <person name="Nusbaum C."/>
            <person name="Birren B."/>
        </authorList>
    </citation>
    <scope>NUCLEOTIDE SEQUENCE [LARGE SCALE GENOMIC DNA]</scope>
    <source>
        <strain evidence="1 2">C505</strain>
    </source>
</reference>
<accession>F2UY99</accession>
<protein>
    <submittedName>
        <fullName evidence="1">Uncharacterized protein</fullName>
    </submittedName>
</protein>
<sequence>MLKEVNQNFPNSNFESYLRLEQQIAKEPGNYKGFAVDFNYRDPVGPELTKTEQVPTEFKATWTDAKGVPQSLPFANQ</sequence>
<dbReference type="EMBL" id="ACRE02000059">
    <property type="protein sequence ID" value="EGE38200.2"/>
    <property type="molecule type" value="Genomic_DNA"/>
</dbReference>
<dbReference type="Proteomes" id="UP000004668">
    <property type="component" value="Unassembled WGS sequence"/>
</dbReference>
<reference evidence="2" key="1">
    <citation type="submission" date="2010-02" db="EMBL/GenBank/DDBJ databases">
        <title>The Genome Sequence of Prevotella oris strain C735.</title>
        <authorList>
            <consortium name="The Broad Institute Genome Sequencing Platform"/>
            <person name="Ward D."/>
            <person name="Feldgarden M."/>
            <person name="Earl A."/>
            <person name="Young S.K."/>
            <person name="Zeng Q."/>
            <person name="Koehrsen M."/>
            <person name="Alvarado L."/>
            <person name="Berlin A."/>
            <person name="Bochicchio J."/>
            <person name="Borenstein D."/>
            <person name="Chapman S.B."/>
            <person name="Chen Z."/>
            <person name="Engels R."/>
            <person name="Freedman E."/>
            <person name="Gellesch M."/>
            <person name="Goldberg J."/>
            <person name="Griggs A."/>
            <person name="Gujja S."/>
            <person name="Heilman E."/>
            <person name="Heiman D."/>
            <person name="Hepburn T."/>
            <person name="Howarth C."/>
            <person name="Jen D."/>
            <person name="Larson L."/>
            <person name="Mehta T."/>
            <person name="Park D."/>
            <person name="Pearson M."/>
            <person name="Roberts A."/>
            <person name="Saif S."/>
            <person name="Shea T."/>
            <person name="Shenoy N."/>
            <person name="Sisk P."/>
            <person name="Stolte C."/>
            <person name="Sykes S."/>
            <person name="Thomson T."/>
            <person name="Walk T."/>
            <person name="White J."/>
            <person name="Yandava C."/>
            <person name="Sibley C.D."/>
            <person name="Field T.R."/>
            <person name="Grinwis M."/>
            <person name="Eshaghurshan C.S."/>
            <person name="Surette M.G."/>
            <person name="Haas B."/>
            <person name="Nusbaum C."/>
            <person name="Birren B."/>
        </authorList>
    </citation>
    <scope>NUCLEOTIDE SEQUENCE [LARGE SCALE GENOMIC DNA]</scope>
    <source>
        <strain evidence="2">C505</strain>
    </source>
</reference>
<organism evidence="1 2">
    <name type="scientific">Actinomyces viscosus C505</name>
    <dbReference type="NCBI Taxonomy" id="562973"/>
    <lineage>
        <taxon>Bacteria</taxon>
        <taxon>Bacillati</taxon>
        <taxon>Actinomycetota</taxon>
        <taxon>Actinomycetes</taxon>
        <taxon>Actinomycetales</taxon>
        <taxon>Actinomycetaceae</taxon>
        <taxon>Actinomyces</taxon>
    </lineage>
</organism>
<name>F2UY99_ACTVI</name>
<comment type="caution">
    <text evidence="1">The sequence shown here is derived from an EMBL/GenBank/DDBJ whole genome shotgun (WGS) entry which is preliminary data.</text>
</comment>